<dbReference type="RefSeq" id="WP_229877975.1">
    <property type="nucleotide sequence ID" value="NZ_BMTL01000007.1"/>
</dbReference>
<reference evidence="2" key="1">
    <citation type="journal article" date="2014" name="Int. J. Syst. Evol. Microbiol.">
        <title>Complete genome sequence of Corynebacterium casei LMG S-19264T (=DSM 44701T), isolated from a smear-ripened cheese.</title>
        <authorList>
            <consortium name="US DOE Joint Genome Institute (JGI-PGF)"/>
            <person name="Walter F."/>
            <person name="Albersmeier A."/>
            <person name="Kalinowski J."/>
            <person name="Ruckert C."/>
        </authorList>
    </citation>
    <scope>NUCLEOTIDE SEQUENCE</scope>
    <source>
        <strain evidence="2">JCM 4386</strain>
    </source>
</reference>
<sequence length="215" mass="23453">MAFPSRHVLPPEPGEPAAPGSRITVEAGDILMRRGLNDHARSAHVNVIEAAKALEDFRLGRNAALERAEILARRAVTTFQERTGEHDEAAWQAVVVYMVELWASRYTAGRPAAFDPAPAPPSLFTPGHPLRLETVSRDAHDHVLGAGRSLERAARGVDTIDIARAQHGMHEAARLLHDQLDGLSMPLWVLISRFCAEIHAENLRILKTPAPGTSA</sequence>
<keyword evidence="3" id="KW-1185">Reference proteome</keyword>
<feature type="region of interest" description="Disordered" evidence="1">
    <location>
        <begin position="1"/>
        <end position="21"/>
    </location>
</feature>
<protein>
    <submittedName>
        <fullName evidence="2">Uncharacterized protein</fullName>
    </submittedName>
</protein>
<name>A0A918FTT4_9ACTN</name>
<accession>A0A918FTT4</accession>
<dbReference type="Proteomes" id="UP000606194">
    <property type="component" value="Unassembled WGS sequence"/>
</dbReference>
<evidence type="ECO:0000313" key="3">
    <source>
        <dbReference type="Proteomes" id="UP000606194"/>
    </source>
</evidence>
<proteinExistence type="predicted"/>
<dbReference type="EMBL" id="BMTL01000007">
    <property type="protein sequence ID" value="GGR80616.1"/>
    <property type="molecule type" value="Genomic_DNA"/>
</dbReference>
<evidence type="ECO:0000256" key="1">
    <source>
        <dbReference type="SAM" id="MobiDB-lite"/>
    </source>
</evidence>
<evidence type="ECO:0000313" key="2">
    <source>
        <dbReference type="EMBL" id="GGR80616.1"/>
    </source>
</evidence>
<reference evidence="2" key="2">
    <citation type="submission" date="2020-09" db="EMBL/GenBank/DDBJ databases">
        <authorList>
            <person name="Sun Q."/>
            <person name="Ohkuma M."/>
        </authorList>
    </citation>
    <scope>NUCLEOTIDE SEQUENCE</scope>
    <source>
        <strain evidence="2">JCM 4386</strain>
    </source>
</reference>
<comment type="caution">
    <text evidence="2">The sequence shown here is derived from an EMBL/GenBank/DDBJ whole genome shotgun (WGS) entry which is preliminary data.</text>
</comment>
<gene>
    <name evidence="2" type="ORF">GCM10010269_19700</name>
</gene>
<dbReference type="AlphaFoldDB" id="A0A918FTT4"/>
<organism evidence="2 3">
    <name type="scientific">Streptomyces humidus</name>
    <dbReference type="NCBI Taxonomy" id="52259"/>
    <lineage>
        <taxon>Bacteria</taxon>
        <taxon>Bacillati</taxon>
        <taxon>Actinomycetota</taxon>
        <taxon>Actinomycetes</taxon>
        <taxon>Kitasatosporales</taxon>
        <taxon>Streptomycetaceae</taxon>
        <taxon>Streptomyces</taxon>
    </lineage>
</organism>